<accession>A0A498HHK5</accession>
<keyword evidence="3" id="KW-1185">Reference proteome</keyword>
<evidence type="ECO:0000313" key="3">
    <source>
        <dbReference type="Proteomes" id="UP000290289"/>
    </source>
</evidence>
<organism evidence="2 3">
    <name type="scientific">Malus domestica</name>
    <name type="common">Apple</name>
    <name type="synonym">Pyrus malus</name>
    <dbReference type="NCBI Taxonomy" id="3750"/>
    <lineage>
        <taxon>Eukaryota</taxon>
        <taxon>Viridiplantae</taxon>
        <taxon>Streptophyta</taxon>
        <taxon>Embryophyta</taxon>
        <taxon>Tracheophyta</taxon>
        <taxon>Spermatophyta</taxon>
        <taxon>Magnoliopsida</taxon>
        <taxon>eudicotyledons</taxon>
        <taxon>Gunneridae</taxon>
        <taxon>Pentapetalae</taxon>
        <taxon>rosids</taxon>
        <taxon>fabids</taxon>
        <taxon>Rosales</taxon>
        <taxon>Rosaceae</taxon>
        <taxon>Amygdaloideae</taxon>
        <taxon>Maleae</taxon>
        <taxon>Malus</taxon>
    </lineage>
</organism>
<dbReference type="AlphaFoldDB" id="A0A498HHK5"/>
<dbReference type="EMBL" id="RDQH01000342">
    <property type="protein sequence ID" value="RXH70988.1"/>
    <property type="molecule type" value="Genomic_DNA"/>
</dbReference>
<evidence type="ECO:0000313" key="2">
    <source>
        <dbReference type="EMBL" id="RXH70988.1"/>
    </source>
</evidence>
<proteinExistence type="predicted"/>
<feature type="compositionally biased region" description="Polar residues" evidence="1">
    <location>
        <begin position="105"/>
        <end position="116"/>
    </location>
</feature>
<gene>
    <name evidence="2" type="ORF">DVH24_015610</name>
</gene>
<protein>
    <submittedName>
        <fullName evidence="2">Uncharacterized protein</fullName>
    </submittedName>
</protein>
<sequence length="167" mass="17807">MGMLPDFQASTTDQPATARLTAQSTDLVDQLQNSMVEKPIVVHVIDPQPDTIVISVGSSTVPVEVVVESAVTAPLSNPKTTTMLFILDEEDDDDEPSPLVRLCQPSKQPSVTSLPSNKGKAVASSMPNPNQDDVHPLVKEIGDNTLEAVIEGPVIDPVFPAKPETMI</sequence>
<dbReference type="Proteomes" id="UP000290289">
    <property type="component" value="Chromosome 16"/>
</dbReference>
<evidence type="ECO:0000256" key="1">
    <source>
        <dbReference type="SAM" id="MobiDB-lite"/>
    </source>
</evidence>
<reference evidence="2 3" key="1">
    <citation type="submission" date="2018-10" db="EMBL/GenBank/DDBJ databases">
        <title>A high-quality apple genome assembly.</title>
        <authorList>
            <person name="Hu J."/>
        </authorList>
    </citation>
    <scope>NUCLEOTIDE SEQUENCE [LARGE SCALE GENOMIC DNA]</scope>
    <source>
        <strain evidence="3">cv. HFTH1</strain>
        <tissue evidence="2">Young leaf</tissue>
    </source>
</reference>
<name>A0A498HHK5_MALDO</name>
<feature type="region of interest" description="Disordered" evidence="1">
    <location>
        <begin position="104"/>
        <end position="133"/>
    </location>
</feature>
<comment type="caution">
    <text evidence="2">The sequence shown here is derived from an EMBL/GenBank/DDBJ whole genome shotgun (WGS) entry which is preliminary data.</text>
</comment>